<reference evidence="1 2" key="1">
    <citation type="submission" date="2019-04" db="EMBL/GenBank/DDBJ databases">
        <title>Kribbella sp. NEAU-THZ 27 nov., a novel actinomycete isolated from soil.</title>
        <authorList>
            <person name="Duan L."/>
        </authorList>
    </citation>
    <scope>NUCLEOTIDE SEQUENCE [LARGE SCALE GENOMIC DNA]</scope>
    <source>
        <strain evidence="2">NEAU-THZ27</strain>
    </source>
</reference>
<dbReference type="EMBL" id="SZPZ01000002">
    <property type="protein sequence ID" value="TKK79837.1"/>
    <property type="molecule type" value="Genomic_DNA"/>
</dbReference>
<accession>A0A4U3LYF2</accession>
<dbReference type="Proteomes" id="UP000305836">
    <property type="component" value="Unassembled WGS sequence"/>
</dbReference>
<gene>
    <name evidence="1" type="ORF">FDA38_15830</name>
</gene>
<evidence type="ECO:0000313" key="1">
    <source>
        <dbReference type="EMBL" id="TKK79837.1"/>
    </source>
</evidence>
<organism evidence="1 2">
    <name type="scientific">Kribbella jiaozuonensis</name>
    <dbReference type="NCBI Taxonomy" id="2575441"/>
    <lineage>
        <taxon>Bacteria</taxon>
        <taxon>Bacillati</taxon>
        <taxon>Actinomycetota</taxon>
        <taxon>Actinomycetes</taxon>
        <taxon>Propionibacteriales</taxon>
        <taxon>Kribbellaceae</taxon>
        <taxon>Kribbella</taxon>
    </lineage>
</organism>
<dbReference type="RefSeq" id="WP_137254784.1">
    <property type="nucleotide sequence ID" value="NZ_JBHSPQ010000001.1"/>
</dbReference>
<sequence length="173" mass="20361">MDRSSRLPMALCSATALDWRRLGSTLHRQYGVPPEQIWDISRVYSFEVAPYNTISMLLGRVRRWFARSRPDASLLVTTVDPNMGFTGASYRAANWQEWLTVRPRPYMYLKRRYISPRQLRQHYGTSNRQELRDELGVRLEVSTAELLDSSIYCSRVRGRTESVPQEDRSRMRR</sequence>
<dbReference type="OrthoDB" id="3824989at2"/>
<keyword evidence="2" id="KW-1185">Reference proteome</keyword>
<name>A0A4U3LYF2_9ACTN</name>
<proteinExistence type="predicted"/>
<protein>
    <submittedName>
        <fullName evidence="1">Uncharacterized protein</fullName>
    </submittedName>
</protein>
<dbReference type="InterPro" id="IPR057895">
    <property type="entry name" value="Mom"/>
</dbReference>
<dbReference type="Pfam" id="PF25680">
    <property type="entry name" value="Mom"/>
    <property type="match status" value="1"/>
</dbReference>
<dbReference type="AlphaFoldDB" id="A0A4U3LYF2"/>
<comment type="caution">
    <text evidence="1">The sequence shown here is derived from an EMBL/GenBank/DDBJ whole genome shotgun (WGS) entry which is preliminary data.</text>
</comment>
<evidence type="ECO:0000313" key="2">
    <source>
        <dbReference type="Proteomes" id="UP000305836"/>
    </source>
</evidence>